<comment type="caution">
    <text evidence="2">The sequence shown here is derived from an EMBL/GenBank/DDBJ whole genome shotgun (WGS) entry which is preliminary data.</text>
</comment>
<feature type="signal peptide" evidence="1">
    <location>
        <begin position="1"/>
        <end position="22"/>
    </location>
</feature>
<name>A0AAV9AGW3_ACOGR</name>
<keyword evidence="3" id="KW-1185">Reference proteome</keyword>
<organism evidence="2 3">
    <name type="scientific">Acorus gramineus</name>
    <name type="common">Dwarf sweet flag</name>
    <dbReference type="NCBI Taxonomy" id="55184"/>
    <lineage>
        <taxon>Eukaryota</taxon>
        <taxon>Viridiplantae</taxon>
        <taxon>Streptophyta</taxon>
        <taxon>Embryophyta</taxon>
        <taxon>Tracheophyta</taxon>
        <taxon>Spermatophyta</taxon>
        <taxon>Magnoliopsida</taxon>
        <taxon>Liliopsida</taxon>
        <taxon>Acoraceae</taxon>
        <taxon>Acorus</taxon>
    </lineage>
</organism>
<dbReference type="PANTHER" id="PTHR34662">
    <property type="entry name" value="OS04G0422700 PROTEIN"/>
    <property type="match status" value="1"/>
</dbReference>
<dbReference type="SUPFAM" id="SSF49503">
    <property type="entry name" value="Cupredoxins"/>
    <property type="match status" value="1"/>
</dbReference>
<reference evidence="2" key="2">
    <citation type="submission" date="2023-06" db="EMBL/GenBank/DDBJ databases">
        <authorList>
            <person name="Ma L."/>
            <person name="Liu K.-W."/>
            <person name="Li Z."/>
            <person name="Hsiao Y.-Y."/>
            <person name="Qi Y."/>
            <person name="Fu T."/>
            <person name="Tang G."/>
            <person name="Zhang D."/>
            <person name="Sun W.-H."/>
            <person name="Liu D.-K."/>
            <person name="Li Y."/>
            <person name="Chen G.-Z."/>
            <person name="Liu X.-D."/>
            <person name="Liao X.-Y."/>
            <person name="Jiang Y.-T."/>
            <person name="Yu X."/>
            <person name="Hao Y."/>
            <person name="Huang J."/>
            <person name="Zhao X.-W."/>
            <person name="Ke S."/>
            <person name="Chen Y.-Y."/>
            <person name="Wu W.-L."/>
            <person name="Hsu J.-L."/>
            <person name="Lin Y.-F."/>
            <person name="Huang M.-D."/>
            <person name="Li C.-Y."/>
            <person name="Huang L."/>
            <person name="Wang Z.-W."/>
            <person name="Zhao X."/>
            <person name="Zhong W.-Y."/>
            <person name="Peng D.-H."/>
            <person name="Ahmad S."/>
            <person name="Lan S."/>
            <person name="Zhang J.-S."/>
            <person name="Tsai W.-C."/>
            <person name="Van De Peer Y."/>
            <person name="Liu Z.-J."/>
        </authorList>
    </citation>
    <scope>NUCLEOTIDE SEQUENCE</scope>
    <source>
        <strain evidence="2">SCP</strain>
        <tissue evidence="2">Leaves</tissue>
    </source>
</reference>
<reference evidence="2" key="1">
    <citation type="journal article" date="2023" name="Nat. Commun.">
        <title>Diploid and tetraploid genomes of Acorus and the evolution of monocots.</title>
        <authorList>
            <person name="Ma L."/>
            <person name="Liu K.W."/>
            <person name="Li Z."/>
            <person name="Hsiao Y.Y."/>
            <person name="Qi Y."/>
            <person name="Fu T."/>
            <person name="Tang G.D."/>
            <person name="Zhang D."/>
            <person name="Sun W.H."/>
            <person name="Liu D.K."/>
            <person name="Li Y."/>
            <person name="Chen G.Z."/>
            <person name="Liu X.D."/>
            <person name="Liao X.Y."/>
            <person name="Jiang Y.T."/>
            <person name="Yu X."/>
            <person name="Hao Y."/>
            <person name="Huang J."/>
            <person name="Zhao X.W."/>
            <person name="Ke S."/>
            <person name="Chen Y.Y."/>
            <person name="Wu W.L."/>
            <person name="Hsu J.L."/>
            <person name="Lin Y.F."/>
            <person name="Huang M.D."/>
            <person name="Li C.Y."/>
            <person name="Huang L."/>
            <person name="Wang Z.W."/>
            <person name="Zhao X."/>
            <person name="Zhong W.Y."/>
            <person name="Peng D.H."/>
            <person name="Ahmad S."/>
            <person name="Lan S."/>
            <person name="Zhang J.S."/>
            <person name="Tsai W.C."/>
            <person name="Van de Peer Y."/>
            <person name="Liu Z.J."/>
        </authorList>
    </citation>
    <scope>NUCLEOTIDE SEQUENCE</scope>
    <source>
        <strain evidence="2">SCP</strain>
    </source>
</reference>
<dbReference type="AlphaFoldDB" id="A0AAV9AGW3"/>
<dbReference type="EMBL" id="JAUJYN010000009">
    <property type="protein sequence ID" value="KAK1263594.1"/>
    <property type="molecule type" value="Genomic_DNA"/>
</dbReference>
<proteinExistence type="predicted"/>
<sequence length="216" mass="23582">MSLYICYYSFFLLTLFIHPSHSKNIIISGHSGWQNHTIYIGDTLVFKGKHLQSLFIFHSGSSFKSCNFTQAAHLNVDNNSTSSKWHPSHVGYFYFTSRRSCEVGEKIVIIVSPKPFIGGPALPPAIPPEAASGGDFSSHPLHIVPSKSPSPIVPRPDSAIPFITSNPAIPLPKGEADSATVRPLPASGGGCKVVVGLLWIPKQMMLMAWMMVPWLV</sequence>
<accession>A0AAV9AGW3</accession>
<feature type="chain" id="PRO_5043384337" evidence="1">
    <location>
        <begin position="23"/>
        <end position="216"/>
    </location>
</feature>
<dbReference type="Gene3D" id="2.60.40.420">
    <property type="entry name" value="Cupredoxins - blue copper proteins"/>
    <property type="match status" value="1"/>
</dbReference>
<evidence type="ECO:0000313" key="3">
    <source>
        <dbReference type="Proteomes" id="UP001179952"/>
    </source>
</evidence>
<keyword evidence="1" id="KW-0732">Signal</keyword>
<protein>
    <submittedName>
        <fullName evidence="2">Uncharacterized protein</fullName>
    </submittedName>
</protein>
<evidence type="ECO:0000313" key="2">
    <source>
        <dbReference type="EMBL" id="KAK1263594.1"/>
    </source>
</evidence>
<gene>
    <name evidence="2" type="ORF">QJS04_geneDACA008661</name>
</gene>
<dbReference type="Proteomes" id="UP001179952">
    <property type="component" value="Unassembled WGS sequence"/>
</dbReference>
<evidence type="ECO:0000256" key="1">
    <source>
        <dbReference type="SAM" id="SignalP"/>
    </source>
</evidence>
<dbReference type="InterPro" id="IPR008972">
    <property type="entry name" value="Cupredoxin"/>
</dbReference>
<dbReference type="PANTHER" id="PTHR34662:SF3">
    <property type="entry name" value="OS04G0422700 PROTEIN"/>
    <property type="match status" value="1"/>
</dbReference>